<dbReference type="Proteomes" id="UP000002945">
    <property type="component" value="Unassembled WGS sequence"/>
</dbReference>
<protein>
    <submittedName>
        <fullName evidence="2">Uncharacterized protein</fullName>
    </submittedName>
</protein>
<feature type="region of interest" description="Disordered" evidence="1">
    <location>
        <begin position="1"/>
        <end position="35"/>
    </location>
</feature>
<organism evidence="2 3">
    <name type="scientific">Kordia algicida OT-1</name>
    <dbReference type="NCBI Taxonomy" id="391587"/>
    <lineage>
        <taxon>Bacteria</taxon>
        <taxon>Pseudomonadati</taxon>
        <taxon>Bacteroidota</taxon>
        <taxon>Flavobacteriia</taxon>
        <taxon>Flavobacteriales</taxon>
        <taxon>Flavobacteriaceae</taxon>
        <taxon>Kordia</taxon>
    </lineage>
</organism>
<proteinExistence type="predicted"/>
<reference evidence="2 3" key="1">
    <citation type="journal article" date="2011" name="J. Bacteriol.">
        <title>Genome sequence of the algicidal bacterium Kordia algicida OT-1.</title>
        <authorList>
            <person name="Lee H.S."/>
            <person name="Kang S.G."/>
            <person name="Kwon K.K."/>
            <person name="Lee J.H."/>
            <person name="Kim S.J."/>
        </authorList>
    </citation>
    <scope>NUCLEOTIDE SEQUENCE [LARGE SCALE GENOMIC DNA]</scope>
    <source>
        <strain evidence="2 3">OT-1</strain>
    </source>
</reference>
<name>A9DSY1_9FLAO</name>
<sequence length="35" mass="4029">MSKKAKQAKKLVPIQNTRRSNKTIREFVVKTPSSQ</sequence>
<evidence type="ECO:0000256" key="1">
    <source>
        <dbReference type="SAM" id="MobiDB-lite"/>
    </source>
</evidence>
<dbReference type="AlphaFoldDB" id="A9DSY1"/>
<keyword evidence="3" id="KW-1185">Reference proteome</keyword>
<dbReference type="EMBL" id="ABIB01000003">
    <property type="protein sequence ID" value="EDP96997.1"/>
    <property type="molecule type" value="Genomic_DNA"/>
</dbReference>
<dbReference type="HOGENOM" id="CLU_3365492_0_0_10"/>
<dbReference type="STRING" id="391587.KAOT1_17578"/>
<accession>A9DSY1</accession>
<comment type="caution">
    <text evidence="2">The sequence shown here is derived from an EMBL/GenBank/DDBJ whole genome shotgun (WGS) entry which is preliminary data.</text>
</comment>
<evidence type="ECO:0000313" key="2">
    <source>
        <dbReference type="EMBL" id="EDP96997.1"/>
    </source>
</evidence>
<gene>
    <name evidence="2" type="ORF">KAOT1_17578</name>
</gene>
<evidence type="ECO:0000313" key="3">
    <source>
        <dbReference type="Proteomes" id="UP000002945"/>
    </source>
</evidence>